<evidence type="ECO:0000313" key="3">
    <source>
        <dbReference type="Proteomes" id="UP000460272"/>
    </source>
</evidence>
<organism evidence="2 3">
    <name type="scientific">Trebonia kvetii</name>
    <dbReference type="NCBI Taxonomy" id="2480626"/>
    <lineage>
        <taxon>Bacteria</taxon>
        <taxon>Bacillati</taxon>
        <taxon>Actinomycetota</taxon>
        <taxon>Actinomycetes</taxon>
        <taxon>Streptosporangiales</taxon>
        <taxon>Treboniaceae</taxon>
        <taxon>Trebonia</taxon>
    </lineage>
</organism>
<dbReference type="PROSITE" id="PS51257">
    <property type="entry name" value="PROKAR_LIPOPROTEIN"/>
    <property type="match status" value="1"/>
</dbReference>
<accession>A0A6P2C0F4</accession>
<dbReference type="Pfam" id="PF01547">
    <property type="entry name" value="SBP_bac_1"/>
    <property type="match status" value="1"/>
</dbReference>
<dbReference type="InterPro" id="IPR050490">
    <property type="entry name" value="Bact_solute-bd_prot1"/>
</dbReference>
<keyword evidence="3" id="KW-1185">Reference proteome</keyword>
<reference evidence="2 3" key="1">
    <citation type="submission" date="2018-11" db="EMBL/GenBank/DDBJ databases">
        <title>Trebonia kvetii gen.nov., sp.nov., a novel acidophilic actinobacterium, and proposal of the new actinobacterial family Treboniaceae fam. nov.</title>
        <authorList>
            <person name="Rapoport D."/>
            <person name="Sagova-Mareckova M."/>
            <person name="Sedlacek I."/>
            <person name="Provaznik J."/>
            <person name="Kralova S."/>
            <person name="Pavlinic D."/>
            <person name="Benes V."/>
            <person name="Kopecky J."/>
        </authorList>
    </citation>
    <scope>NUCLEOTIDE SEQUENCE [LARGE SCALE GENOMIC DNA]</scope>
    <source>
        <strain evidence="2 3">15Tr583</strain>
    </source>
</reference>
<protein>
    <submittedName>
        <fullName evidence="2">Extracellular solute-binding protein</fullName>
    </submittedName>
</protein>
<dbReference type="OrthoDB" id="2644341at2"/>
<dbReference type="AlphaFoldDB" id="A0A6P2C0F4"/>
<dbReference type="RefSeq" id="WP_145854375.1">
    <property type="nucleotide sequence ID" value="NZ_RPFW01000003.1"/>
</dbReference>
<gene>
    <name evidence="2" type="ORF">EAS64_18860</name>
</gene>
<dbReference type="PANTHER" id="PTHR43649">
    <property type="entry name" value="ARABINOSE-BINDING PROTEIN-RELATED"/>
    <property type="match status" value="1"/>
</dbReference>
<sequence length="470" mass="49569">MSSIYDRLRRPRAIAVAAAAGLVLTAAACSSGSSNTATPGGTTGASGQKVTISIDCAPPQAQQPVQHKEWLEDVGIFEKANPNITINSIYNYPCEQTASFTSMLRGGTEPDIFYTYFTDLPQVLLAGQAADITPYVNSKTVPNLADIAPSSMKAVTAGKTLYGLPTSNYTQGLIYNRKLFQQAGLNPDNPPTTWAEVETDATAIAKLGNGIEGWGEYSAGNNGGWHFSSYIDAVGGSMVNTNTAPATASFNTADAQQILQALHNLRFKDNAMSASQGLAWGALQQQFGAGKLGMYIAAPDDIYNVIVPTDKGNLSDIGMGPLPSLTGTAAGSLSGGNDFVFAKHDTPAQIEAGIKWIDFENLTPGTGQFNFTRQKADGFPVGFPEPELFVGPTGDKINSLRAASATINTAYYQPFIKAQENGDGEPTDAQAVYKTLDPVMLAVLTEQNADIPTLLKTATSNVNTLLQNAG</sequence>
<comment type="caution">
    <text evidence="2">The sequence shown here is derived from an EMBL/GenBank/DDBJ whole genome shotgun (WGS) entry which is preliminary data.</text>
</comment>
<dbReference type="EMBL" id="RPFW01000003">
    <property type="protein sequence ID" value="TVZ04427.1"/>
    <property type="molecule type" value="Genomic_DNA"/>
</dbReference>
<keyword evidence="1" id="KW-0732">Signal</keyword>
<dbReference type="InterPro" id="IPR006059">
    <property type="entry name" value="SBP"/>
</dbReference>
<feature type="signal peptide" evidence="1">
    <location>
        <begin position="1"/>
        <end position="28"/>
    </location>
</feature>
<dbReference type="Gene3D" id="3.40.190.10">
    <property type="entry name" value="Periplasmic binding protein-like II"/>
    <property type="match status" value="1"/>
</dbReference>
<dbReference type="SUPFAM" id="SSF53850">
    <property type="entry name" value="Periplasmic binding protein-like II"/>
    <property type="match status" value="1"/>
</dbReference>
<proteinExistence type="predicted"/>
<feature type="chain" id="PRO_5038341035" evidence="1">
    <location>
        <begin position="29"/>
        <end position="470"/>
    </location>
</feature>
<evidence type="ECO:0000313" key="2">
    <source>
        <dbReference type="EMBL" id="TVZ04427.1"/>
    </source>
</evidence>
<evidence type="ECO:0000256" key="1">
    <source>
        <dbReference type="SAM" id="SignalP"/>
    </source>
</evidence>
<dbReference type="PANTHER" id="PTHR43649:SF16">
    <property type="entry name" value="SUGAR-BINDING LIPOPROTEIN"/>
    <property type="match status" value="1"/>
</dbReference>
<name>A0A6P2C0F4_9ACTN</name>
<dbReference type="Proteomes" id="UP000460272">
    <property type="component" value="Unassembled WGS sequence"/>
</dbReference>